<feature type="domain" description="Polymerase/histidinol phosphatase N-terminal" evidence="1">
    <location>
        <begin position="14"/>
        <end position="81"/>
    </location>
</feature>
<name>A0A2T5B3M2_MYCDI</name>
<dbReference type="PANTHER" id="PTHR42924">
    <property type="entry name" value="EXONUCLEASE"/>
    <property type="match status" value="1"/>
</dbReference>
<dbReference type="GO" id="GO:0035312">
    <property type="term" value="F:5'-3' DNA exonuclease activity"/>
    <property type="evidence" value="ECO:0007669"/>
    <property type="project" value="TreeGrafter"/>
</dbReference>
<dbReference type="InterPro" id="IPR016195">
    <property type="entry name" value="Pol/histidinol_Pase-like"/>
</dbReference>
<dbReference type="NCBIfam" id="NF038032">
    <property type="entry name" value="CehA_McbA_metalo"/>
    <property type="match status" value="1"/>
</dbReference>
<reference evidence="2 3" key="1">
    <citation type="submission" date="2018-04" db="EMBL/GenBank/DDBJ databases">
        <title>Genomic Encyclopedia of Type Strains, Phase IV (KMG-IV): sequencing the most valuable type-strain genomes for metagenomic binning, comparative biology and taxonomic classification.</title>
        <authorList>
            <person name="Goeker M."/>
        </authorList>
    </citation>
    <scope>NUCLEOTIDE SEQUENCE [LARGE SCALE GENOMIC DNA]</scope>
    <source>
        <strain evidence="2 3">DSM 7138</strain>
    </source>
</reference>
<keyword evidence="3" id="KW-1185">Reference proteome</keyword>
<accession>A0A2T5B3M2</accession>
<dbReference type="Pfam" id="PF02811">
    <property type="entry name" value="PHP"/>
    <property type="match status" value="1"/>
</dbReference>
<dbReference type="GO" id="GO:0004534">
    <property type="term" value="F:5'-3' RNA exonuclease activity"/>
    <property type="evidence" value="ECO:0007669"/>
    <property type="project" value="TreeGrafter"/>
</dbReference>
<organism evidence="2 3">
    <name type="scientific">Mycoplana dimorpha</name>
    <dbReference type="NCBI Taxonomy" id="28320"/>
    <lineage>
        <taxon>Bacteria</taxon>
        <taxon>Pseudomonadati</taxon>
        <taxon>Pseudomonadota</taxon>
        <taxon>Alphaproteobacteria</taxon>
        <taxon>Hyphomicrobiales</taxon>
        <taxon>Rhizobiaceae</taxon>
        <taxon>Mycoplana</taxon>
    </lineage>
</organism>
<protein>
    <recommendedName>
        <fullName evidence="1">Polymerase/histidinol phosphatase N-terminal domain-containing protein</fullName>
    </recommendedName>
</protein>
<dbReference type="PANTHER" id="PTHR42924:SF11">
    <property type="entry name" value="POLYMERASE_HISTIDINOL PHOSPHATASE N-TERMINAL DOMAIN-CONTAINING PROTEIN"/>
    <property type="match status" value="1"/>
</dbReference>
<dbReference type="RefSeq" id="WP_108003857.1">
    <property type="nucleotide sequence ID" value="NZ_JBHEEX010000005.1"/>
</dbReference>
<proteinExistence type="predicted"/>
<evidence type="ECO:0000259" key="1">
    <source>
        <dbReference type="SMART" id="SM00481"/>
    </source>
</evidence>
<dbReference type="InterPro" id="IPR052018">
    <property type="entry name" value="PHP_domain"/>
</dbReference>
<gene>
    <name evidence="2" type="ORF">C7449_106220</name>
</gene>
<dbReference type="EMBL" id="PZZZ01000006">
    <property type="protein sequence ID" value="PTM93534.1"/>
    <property type="molecule type" value="Genomic_DNA"/>
</dbReference>
<dbReference type="SMART" id="SM00481">
    <property type="entry name" value="POLIIIAc"/>
    <property type="match status" value="1"/>
</dbReference>
<dbReference type="InterPro" id="IPR003141">
    <property type="entry name" value="Pol/His_phosphatase_N"/>
</dbReference>
<comment type="caution">
    <text evidence="2">The sequence shown here is derived from an EMBL/GenBank/DDBJ whole genome shotgun (WGS) entry which is preliminary data.</text>
</comment>
<dbReference type="Proteomes" id="UP000241247">
    <property type="component" value="Unassembled WGS sequence"/>
</dbReference>
<evidence type="ECO:0000313" key="3">
    <source>
        <dbReference type="Proteomes" id="UP000241247"/>
    </source>
</evidence>
<dbReference type="SUPFAM" id="SSF89550">
    <property type="entry name" value="PHP domain-like"/>
    <property type="match status" value="1"/>
</dbReference>
<dbReference type="Gene3D" id="3.20.20.140">
    <property type="entry name" value="Metal-dependent hydrolases"/>
    <property type="match status" value="1"/>
</dbReference>
<sequence>MLDTFASAGKFYRGNLHTHSNRSDGALEPQDVCRRYKEAGYDFLCLSDHFLESFDYPLTDTRPFRDETFTTIIGAELHAPDTHLGELWHILAVGLPLDFAATSATETGLQLARRAAEAGAFVGIAHPQWYGLNTEDGLSIDAAHAVEIYNHTCEMLSARPDGTMLLDHLLNEGRKLTGFAADDAHFKADDAFGGWVHVKAEELTPEALLAALKAGRYYASQGPEILSVTRDGDQLHVETTHVRSVALVGRASASDVVHGNGITSATLDLSKFTGSWCRLVVTAGDGKRAWSQPEFL</sequence>
<dbReference type="OrthoDB" id="9808747at2"/>
<dbReference type="AlphaFoldDB" id="A0A2T5B3M2"/>
<dbReference type="InterPro" id="IPR004013">
    <property type="entry name" value="PHP_dom"/>
</dbReference>
<evidence type="ECO:0000313" key="2">
    <source>
        <dbReference type="EMBL" id="PTM93534.1"/>
    </source>
</evidence>